<feature type="modified residue" description="4-aspartylphosphate" evidence="1">
    <location>
        <position position="61"/>
    </location>
</feature>
<sequence>MTSDAEIAPRGQPPLFVLSFRQRDELASLVARGGWLAVAARRGEAVERRFRASGASIALIDARGAFEDGLIAARALGEAIERPAAMMVCVSKTDLSRLGALYDAGATHFLASPFGEEELLHALRFAARGAEPRGGGVARDLIGWRWDPERRRVQLSPLLARLSDQADSLTLRAAMRLLTRDARGDLRAALRGIEGATALVQTIEPLGRVVQHLQRDPRTGRLLALVEPLGAPPDVAVLLREAMPRVRDAAGARRWIEHALAEGEVHLLAVSLARLDIVNLAYGRGAGDRLIQSAARRIDDALGPLGGARPPVARLDGAEFAVLSRRRLEEAAAAIEAALARPFVVEGELMPLGATLRTVASRPGDDAAALLRRLSEGDEAQSVSIDTLAVQLRDAMDAGQVDILWQPQVAIASGAIVGVEALARWRHPQLGELGAEPLFAAADRAGLSTALSDHVQALALRRAAKWPARLKTLRVSINVTAGDVARAGFADRLLDRVDSSGFPRGRLTVEITESGLMAELGEAARLLAELRRAGLRVAIDDFGTGYSSLAYLKALPLDYLKIDKALAQDIGGTARDRIVVRGVIDMARSLGLSVVAEGVETETQLELLAAEGCQYFQGFLCAPPLTLEALEGLVG</sequence>
<dbReference type="PANTHER" id="PTHR33121">
    <property type="entry name" value="CYCLIC DI-GMP PHOSPHODIESTERASE PDEF"/>
    <property type="match status" value="1"/>
</dbReference>
<comment type="caution">
    <text evidence="4">The sequence shown here is derived from an EMBL/GenBank/DDBJ whole genome shotgun (WGS) entry which is preliminary data.</text>
</comment>
<dbReference type="PANTHER" id="PTHR33121:SF79">
    <property type="entry name" value="CYCLIC DI-GMP PHOSPHODIESTERASE PDED-RELATED"/>
    <property type="match status" value="1"/>
</dbReference>
<feature type="domain" description="Response regulatory" evidence="2">
    <location>
        <begin position="12"/>
        <end position="127"/>
    </location>
</feature>
<gene>
    <name evidence="4" type="ORF">FHR19_002992</name>
</gene>
<organism evidence="4 5">
    <name type="scientific">Sphingomonas yantingensis</name>
    <dbReference type="NCBI Taxonomy" id="1241761"/>
    <lineage>
        <taxon>Bacteria</taxon>
        <taxon>Pseudomonadati</taxon>
        <taxon>Pseudomonadota</taxon>
        <taxon>Alphaproteobacteria</taxon>
        <taxon>Sphingomonadales</taxon>
        <taxon>Sphingomonadaceae</taxon>
        <taxon>Sphingomonas</taxon>
    </lineage>
</organism>
<protein>
    <submittedName>
        <fullName evidence="4">EAL domain-containing protein (Putative c-di-GMP-specific phosphodiesterase class I)/GGDEF domain-containing protein</fullName>
    </submittedName>
</protein>
<evidence type="ECO:0000313" key="4">
    <source>
        <dbReference type="EMBL" id="MBB5699626.1"/>
    </source>
</evidence>
<dbReference type="GO" id="GO:0000160">
    <property type="term" value="P:phosphorelay signal transduction system"/>
    <property type="evidence" value="ECO:0007669"/>
    <property type="project" value="InterPro"/>
</dbReference>
<dbReference type="InterPro" id="IPR043128">
    <property type="entry name" value="Rev_trsase/Diguanyl_cyclase"/>
</dbReference>
<dbReference type="SMART" id="SM00052">
    <property type="entry name" value="EAL"/>
    <property type="match status" value="1"/>
</dbReference>
<dbReference type="InterPro" id="IPR035919">
    <property type="entry name" value="EAL_sf"/>
</dbReference>
<dbReference type="PROSITE" id="PS50883">
    <property type="entry name" value="EAL"/>
    <property type="match status" value="1"/>
</dbReference>
<dbReference type="InterPro" id="IPR050706">
    <property type="entry name" value="Cyclic-di-GMP_PDE-like"/>
</dbReference>
<keyword evidence="5" id="KW-1185">Reference proteome</keyword>
<dbReference type="InterPro" id="IPR029787">
    <property type="entry name" value="Nucleotide_cyclase"/>
</dbReference>
<dbReference type="RefSeq" id="WP_343053285.1">
    <property type="nucleotide sequence ID" value="NZ_JACIJJ010000004.1"/>
</dbReference>
<dbReference type="SUPFAM" id="SSF52172">
    <property type="entry name" value="CheY-like"/>
    <property type="match status" value="1"/>
</dbReference>
<dbReference type="Pfam" id="PF00563">
    <property type="entry name" value="EAL"/>
    <property type="match status" value="1"/>
</dbReference>
<dbReference type="AlphaFoldDB" id="A0A7W9ASD9"/>
<evidence type="ECO:0000313" key="5">
    <source>
        <dbReference type="Proteomes" id="UP000557739"/>
    </source>
</evidence>
<reference evidence="4 5" key="1">
    <citation type="submission" date="2020-08" db="EMBL/GenBank/DDBJ databases">
        <title>Genomic Encyclopedia of Type Strains, Phase IV (KMG-IV): sequencing the most valuable type-strain genomes for metagenomic binning, comparative biology and taxonomic classification.</title>
        <authorList>
            <person name="Goeker M."/>
        </authorList>
    </citation>
    <scope>NUCLEOTIDE SEQUENCE [LARGE SCALE GENOMIC DNA]</scope>
    <source>
        <strain evidence="4 5">DSM 27244</strain>
    </source>
</reference>
<dbReference type="InterPro" id="IPR000160">
    <property type="entry name" value="GGDEF_dom"/>
</dbReference>
<dbReference type="SMART" id="SM00267">
    <property type="entry name" value="GGDEF"/>
    <property type="match status" value="1"/>
</dbReference>
<dbReference type="EMBL" id="JACIJJ010000004">
    <property type="protein sequence ID" value="MBB5699626.1"/>
    <property type="molecule type" value="Genomic_DNA"/>
</dbReference>
<dbReference type="InterPro" id="IPR001633">
    <property type="entry name" value="EAL_dom"/>
</dbReference>
<proteinExistence type="predicted"/>
<keyword evidence="1" id="KW-0597">Phosphoprotein</keyword>
<dbReference type="GO" id="GO:0071111">
    <property type="term" value="F:cyclic-guanylate-specific phosphodiesterase activity"/>
    <property type="evidence" value="ECO:0007669"/>
    <property type="project" value="InterPro"/>
</dbReference>
<dbReference type="InterPro" id="IPR001789">
    <property type="entry name" value="Sig_transdc_resp-reg_receiver"/>
</dbReference>
<dbReference type="SUPFAM" id="SSF141868">
    <property type="entry name" value="EAL domain-like"/>
    <property type="match status" value="1"/>
</dbReference>
<dbReference type="InterPro" id="IPR011006">
    <property type="entry name" value="CheY-like_superfamily"/>
</dbReference>
<feature type="domain" description="EAL" evidence="3">
    <location>
        <begin position="385"/>
        <end position="635"/>
    </location>
</feature>
<evidence type="ECO:0000259" key="2">
    <source>
        <dbReference type="PROSITE" id="PS50110"/>
    </source>
</evidence>
<dbReference type="Pfam" id="PF00990">
    <property type="entry name" value="GGDEF"/>
    <property type="match status" value="1"/>
</dbReference>
<dbReference type="CDD" id="cd01948">
    <property type="entry name" value="EAL"/>
    <property type="match status" value="1"/>
</dbReference>
<dbReference type="Gene3D" id="3.30.70.270">
    <property type="match status" value="1"/>
</dbReference>
<dbReference type="Gene3D" id="3.20.20.450">
    <property type="entry name" value="EAL domain"/>
    <property type="match status" value="1"/>
</dbReference>
<evidence type="ECO:0000256" key="1">
    <source>
        <dbReference type="PROSITE-ProRule" id="PRU00169"/>
    </source>
</evidence>
<dbReference type="Proteomes" id="UP000557739">
    <property type="component" value="Unassembled WGS sequence"/>
</dbReference>
<name>A0A7W9ASD9_9SPHN</name>
<dbReference type="Gene3D" id="3.40.50.2300">
    <property type="match status" value="1"/>
</dbReference>
<dbReference type="PROSITE" id="PS50110">
    <property type="entry name" value="RESPONSE_REGULATORY"/>
    <property type="match status" value="1"/>
</dbReference>
<dbReference type="SUPFAM" id="SSF55073">
    <property type="entry name" value="Nucleotide cyclase"/>
    <property type="match status" value="1"/>
</dbReference>
<accession>A0A7W9ASD9</accession>
<evidence type="ECO:0000259" key="3">
    <source>
        <dbReference type="PROSITE" id="PS50883"/>
    </source>
</evidence>